<feature type="transmembrane region" description="Helical" evidence="5">
    <location>
        <begin position="99"/>
        <end position="122"/>
    </location>
</feature>
<evidence type="ECO:0000259" key="6">
    <source>
        <dbReference type="PROSITE" id="PS50850"/>
    </source>
</evidence>
<dbReference type="PANTHER" id="PTHR23537">
    <property type="match status" value="1"/>
</dbReference>
<dbReference type="Proteomes" id="UP000190675">
    <property type="component" value="Chromosome I"/>
</dbReference>
<evidence type="ECO:0000313" key="8">
    <source>
        <dbReference type="Proteomes" id="UP000190675"/>
    </source>
</evidence>
<keyword evidence="3 5" id="KW-0472">Membrane</keyword>
<feature type="transmembrane region" description="Helical" evidence="5">
    <location>
        <begin position="320"/>
        <end position="343"/>
    </location>
</feature>
<dbReference type="InterPro" id="IPR020846">
    <property type="entry name" value="MFS_dom"/>
</dbReference>
<evidence type="ECO:0000256" key="4">
    <source>
        <dbReference type="SAM" id="MobiDB-lite"/>
    </source>
</evidence>
<keyword evidence="1 5" id="KW-0812">Transmembrane</keyword>
<dbReference type="CDD" id="cd06180">
    <property type="entry name" value="MFS_YjiJ"/>
    <property type="match status" value="1"/>
</dbReference>
<dbReference type="PANTHER" id="PTHR23537:SF1">
    <property type="entry name" value="SUGAR TRANSPORTER"/>
    <property type="match status" value="1"/>
</dbReference>
<feature type="transmembrane region" description="Helical" evidence="5">
    <location>
        <begin position="128"/>
        <end position="149"/>
    </location>
</feature>
<dbReference type="AlphaFoldDB" id="A0A1M5JDD9"/>
<feature type="region of interest" description="Disordered" evidence="4">
    <location>
        <begin position="1"/>
        <end position="23"/>
    </location>
</feature>
<dbReference type="InterPro" id="IPR010645">
    <property type="entry name" value="MFS_4"/>
</dbReference>
<feature type="transmembrane region" description="Helical" evidence="5">
    <location>
        <begin position="263"/>
        <end position="284"/>
    </location>
</feature>
<feature type="transmembrane region" description="Helical" evidence="5">
    <location>
        <begin position="296"/>
        <end position="314"/>
    </location>
</feature>
<dbReference type="EMBL" id="LT670818">
    <property type="protein sequence ID" value="SHG38557.1"/>
    <property type="molecule type" value="Genomic_DNA"/>
</dbReference>
<feature type="transmembrane region" description="Helical" evidence="5">
    <location>
        <begin position="63"/>
        <end position="87"/>
    </location>
</feature>
<dbReference type="PROSITE" id="PS50850">
    <property type="entry name" value="MFS"/>
    <property type="match status" value="1"/>
</dbReference>
<evidence type="ECO:0000256" key="3">
    <source>
        <dbReference type="ARBA" id="ARBA00023136"/>
    </source>
</evidence>
<gene>
    <name evidence="7" type="ORF">SAMN05444169_2150</name>
</gene>
<name>A0A1M5JDD9_9BRAD</name>
<dbReference type="GO" id="GO:0022857">
    <property type="term" value="F:transmembrane transporter activity"/>
    <property type="evidence" value="ECO:0007669"/>
    <property type="project" value="InterPro"/>
</dbReference>
<feature type="domain" description="Major facilitator superfamily (MFS) profile" evidence="6">
    <location>
        <begin position="33"/>
        <end position="410"/>
    </location>
</feature>
<feature type="transmembrane region" description="Helical" evidence="5">
    <location>
        <begin position="232"/>
        <end position="257"/>
    </location>
</feature>
<evidence type="ECO:0000256" key="5">
    <source>
        <dbReference type="SAM" id="Phobius"/>
    </source>
</evidence>
<keyword evidence="2 5" id="KW-1133">Transmembrane helix</keyword>
<evidence type="ECO:0000256" key="1">
    <source>
        <dbReference type="ARBA" id="ARBA00022692"/>
    </source>
</evidence>
<evidence type="ECO:0000256" key="2">
    <source>
        <dbReference type="ARBA" id="ARBA00022989"/>
    </source>
</evidence>
<proteinExistence type="predicted"/>
<dbReference type="SUPFAM" id="SSF103473">
    <property type="entry name" value="MFS general substrate transporter"/>
    <property type="match status" value="1"/>
</dbReference>
<feature type="transmembrane region" description="Helical" evidence="5">
    <location>
        <begin position="384"/>
        <end position="404"/>
    </location>
</feature>
<protein>
    <submittedName>
        <fullName evidence="7">Predicted arabinose efflux permease, MFS family</fullName>
    </submittedName>
</protein>
<feature type="transmembrane region" description="Helical" evidence="5">
    <location>
        <begin position="191"/>
        <end position="211"/>
    </location>
</feature>
<dbReference type="GO" id="GO:0005886">
    <property type="term" value="C:plasma membrane"/>
    <property type="evidence" value="ECO:0007669"/>
    <property type="project" value="TreeGrafter"/>
</dbReference>
<reference evidence="7 8" key="1">
    <citation type="submission" date="2016-11" db="EMBL/GenBank/DDBJ databases">
        <authorList>
            <person name="Jaros S."/>
            <person name="Januszkiewicz K."/>
            <person name="Wedrychowicz H."/>
        </authorList>
    </citation>
    <scope>NUCLEOTIDE SEQUENCE [LARGE SCALE GENOMIC DNA]</scope>
    <source>
        <strain evidence="7 8">GAS242</strain>
    </source>
</reference>
<accession>A0A1M5JDD9</accession>
<dbReference type="Pfam" id="PF06779">
    <property type="entry name" value="MFS_4"/>
    <property type="match status" value="1"/>
</dbReference>
<dbReference type="InterPro" id="IPR036259">
    <property type="entry name" value="MFS_trans_sf"/>
</dbReference>
<feature type="transmembrane region" description="Helical" evidence="5">
    <location>
        <begin position="355"/>
        <end position="378"/>
    </location>
</feature>
<feature type="transmembrane region" description="Helical" evidence="5">
    <location>
        <begin position="161"/>
        <end position="185"/>
    </location>
</feature>
<dbReference type="Gene3D" id="1.20.1250.20">
    <property type="entry name" value="MFS general substrate transporter like domains"/>
    <property type="match status" value="1"/>
</dbReference>
<sequence length="412" mass="42281">MQPPPGLPQWRTLPEIPVRAPDPSPPAHPARLILILSLAPTIGLGIGRFAYSLVLPDMRDALGWSYSAAGFMNTINAAGYLAGALAASKLIGRYGLSAAVRWGTLACVLSLALSALSGNFVVLSVARLLVGIGAALAFVSGAALAATIAQSRPARADFLLSLFYAGPGLGILSSGLIAPFVLQAFGPGSWWIVWWAMTLLSLVMIVPLLLTAVDANAGIAAAAPANFAVSPILIYLTGYFLFGAGYIAYMTFMIAYVRDAGGGAAAQSAFWSLIGVSAFVTPWVWRRVLALDRGGLSTAIILGVNALGAALPLFGHSPALLAVSALVFGVAFFAVVGSTTAFVRLNYPPSAWPKGIAAMTIAFGIGQTLGPIAVGAVTDAMGSLSYALNVSAAMLAVGAMAAAFQGRLVSRE</sequence>
<evidence type="ECO:0000313" key="7">
    <source>
        <dbReference type="EMBL" id="SHG38557.1"/>
    </source>
</evidence>
<feature type="transmembrane region" description="Helical" evidence="5">
    <location>
        <begin position="32"/>
        <end position="51"/>
    </location>
</feature>
<organism evidence="7 8">
    <name type="scientific">Bradyrhizobium erythrophlei</name>
    <dbReference type="NCBI Taxonomy" id="1437360"/>
    <lineage>
        <taxon>Bacteria</taxon>
        <taxon>Pseudomonadati</taxon>
        <taxon>Pseudomonadota</taxon>
        <taxon>Alphaproteobacteria</taxon>
        <taxon>Hyphomicrobiales</taxon>
        <taxon>Nitrobacteraceae</taxon>
        <taxon>Bradyrhizobium</taxon>
    </lineage>
</organism>